<comment type="caution">
    <text evidence="2">The sequence shown here is derived from an EMBL/GenBank/DDBJ whole genome shotgun (WGS) entry which is preliminary data.</text>
</comment>
<dbReference type="AlphaFoldDB" id="A0A9W4EDN0"/>
<reference evidence="2" key="1">
    <citation type="submission" date="2021-06" db="EMBL/GenBank/DDBJ databases">
        <authorList>
            <person name="Arsene-Ploetze F."/>
        </authorList>
    </citation>
    <scope>NUCLEOTIDE SEQUENCE</scope>
    <source>
        <strain evidence="2">SBRY1</strain>
    </source>
</reference>
<keyword evidence="3" id="KW-1185">Reference proteome</keyword>
<accession>A0A9W4EDN0</accession>
<sequence>MDPSRRAPAHPVGAPAATPRRIAPPGAGSLPPWAGLPPGGKRFQGRGPASGLRLPPRGRATHRRPVVRHGPKSPFGPVTTRAPGGGLSRRSPRP</sequence>
<dbReference type="Proteomes" id="UP001153328">
    <property type="component" value="Unassembled WGS sequence"/>
</dbReference>
<name>A0A9W4EDN0_9ACTN</name>
<dbReference type="EMBL" id="CAJVAX010000012">
    <property type="protein sequence ID" value="CAG7632846.1"/>
    <property type="molecule type" value="Genomic_DNA"/>
</dbReference>
<evidence type="ECO:0000256" key="1">
    <source>
        <dbReference type="SAM" id="MobiDB-lite"/>
    </source>
</evidence>
<evidence type="ECO:0000313" key="2">
    <source>
        <dbReference type="EMBL" id="CAG7632846.1"/>
    </source>
</evidence>
<proteinExistence type="predicted"/>
<organism evidence="2 3">
    <name type="scientific">Actinacidiphila bryophytorum</name>
    <dbReference type="NCBI Taxonomy" id="1436133"/>
    <lineage>
        <taxon>Bacteria</taxon>
        <taxon>Bacillati</taxon>
        <taxon>Actinomycetota</taxon>
        <taxon>Actinomycetes</taxon>
        <taxon>Kitasatosporales</taxon>
        <taxon>Streptomycetaceae</taxon>
        <taxon>Actinacidiphila</taxon>
    </lineage>
</organism>
<gene>
    <name evidence="2" type="ORF">SBRY_20915</name>
</gene>
<feature type="compositionally biased region" description="Low complexity" evidence="1">
    <location>
        <begin position="13"/>
        <end position="28"/>
    </location>
</feature>
<evidence type="ECO:0000313" key="3">
    <source>
        <dbReference type="Proteomes" id="UP001153328"/>
    </source>
</evidence>
<feature type="compositionally biased region" description="Basic residues" evidence="1">
    <location>
        <begin position="59"/>
        <end position="71"/>
    </location>
</feature>
<feature type="region of interest" description="Disordered" evidence="1">
    <location>
        <begin position="1"/>
        <end position="94"/>
    </location>
</feature>
<protein>
    <submittedName>
        <fullName evidence="2">Conserved oligomeric Golgi complex component 8</fullName>
    </submittedName>
</protein>